<evidence type="ECO:0000259" key="1">
    <source>
        <dbReference type="Pfam" id="PF18433"/>
    </source>
</evidence>
<reference evidence="2 3" key="1">
    <citation type="submission" date="2024-08" db="EMBL/GenBank/DDBJ databases">
        <title>Oceanimonas smirnovii Genome sequencing and assembly.</title>
        <authorList>
            <person name="Tang B."/>
        </authorList>
    </citation>
    <scope>NUCLEOTIDE SEQUENCE [LARGE SCALE GENOMIC DNA]</scope>
    <source>
        <strain evidence="2 3">OS2020-119</strain>
    </source>
</reference>
<dbReference type="Proteomes" id="UP001610706">
    <property type="component" value="Unassembled WGS sequence"/>
</dbReference>
<organism evidence="2 3">
    <name type="scientific">Oceanimonas smirnovii</name>
    <dbReference type="NCBI Taxonomy" id="264574"/>
    <lineage>
        <taxon>Bacteria</taxon>
        <taxon>Pseudomonadati</taxon>
        <taxon>Pseudomonadota</taxon>
        <taxon>Gammaproteobacteria</taxon>
        <taxon>Aeromonadales</taxon>
        <taxon>Aeromonadaceae</taxon>
        <taxon>Oceanimonas</taxon>
    </lineage>
</organism>
<accession>A0ABW7NY48</accession>
<comment type="caution">
    <text evidence="2">The sequence shown here is derived from an EMBL/GenBank/DDBJ whole genome shotgun (WGS) entry which is preliminary data.</text>
</comment>
<sequence length="189" mass="20547">MAISPVSGNQVYQVASKNERQTPAEKGAEHDVVSARSELKARSNQSIVQAMFDGGNTGNNKAMSILYGEIMSTINAELGEQHAITPEKLADKPDDYWSPENTASRIVDGALGFFETFQKQNPGMPEDKQLEQFLDTITSSIDKGFGEAVNILEGLSVFDGSIKDNATATRELITDKLNTFREERLGSGA</sequence>
<dbReference type="EMBL" id="JBGFTR010000001">
    <property type="protein sequence ID" value="MFH7563970.1"/>
    <property type="molecule type" value="Genomic_DNA"/>
</dbReference>
<evidence type="ECO:0000313" key="3">
    <source>
        <dbReference type="Proteomes" id="UP001610706"/>
    </source>
</evidence>
<dbReference type="Gene3D" id="1.10.132.90">
    <property type="match status" value="1"/>
</dbReference>
<protein>
    <submittedName>
        <fullName evidence="2">DUF5610 domain-containing protein</fullName>
    </submittedName>
</protein>
<gene>
    <name evidence="2" type="ORF">AB9R89_01330</name>
</gene>
<evidence type="ECO:0000313" key="2">
    <source>
        <dbReference type="EMBL" id="MFH7563970.1"/>
    </source>
</evidence>
<proteinExistence type="predicted"/>
<dbReference type="Pfam" id="PF18433">
    <property type="entry name" value="DUF5610"/>
    <property type="match status" value="1"/>
</dbReference>
<feature type="domain" description="DUF5610" evidence="1">
    <location>
        <begin position="60"/>
        <end position="180"/>
    </location>
</feature>
<keyword evidence="3" id="KW-1185">Reference proteome</keyword>
<name>A0ABW7NY48_9GAMM</name>
<dbReference type="InterPro" id="IPR041651">
    <property type="entry name" value="DUF5610"/>
</dbReference>
<dbReference type="RefSeq" id="WP_019933789.1">
    <property type="nucleotide sequence ID" value="NZ_CP166302.1"/>
</dbReference>